<feature type="transmembrane region" description="Helical" evidence="1">
    <location>
        <begin position="153"/>
        <end position="173"/>
    </location>
</feature>
<feature type="transmembrane region" description="Helical" evidence="1">
    <location>
        <begin position="223"/>
        <end position="245"/>
    </location>
</feature>
<keyword evidence="1" id="KW-1133">Transmembrane helix</keyword>
<dbReference type="AlphaFoldDB" id="A0A328AN00"/>
<feature type="transmembrane region" description="Helical" evidence="1">
    <location>
        <begin position="35"/>
        <end position="57"/>
    </location>
</feature>
<keyword evidence="1" id="KW-0472">Membrane</keyword>
<keyword evidence="3" id="KW-1185">Reference proteome</keyword>
<dbReference type="Proteomes" id="UP000249254">
    <property type="component" value="Unassembled WGS sequence"/>
</dbReference>
<gene>
    <name evidence="2" type="ORF">DJ017_06940</name>
</gene>
<proteinExistence type="predicted"/>
<dbReference type="RefSeq" id="WP_111528029.1">
    <property type="nucleotide sequence ID" value="NZ_JBHRSG010000002.1"/>
</dbReference>
<comment type="caution">
    <text evidence="2">The sequence shown here is derived from an EMBL/GenBank/DDBJ whole genome shotgun (WGS) entry which is preliminary data.</text>
</comment>
<sequence>MSLHSPPFLAAVASRDLRASAAVAARPIRLDPWRLPLMLLGCALLLVGAYVVTQLWVPRVLHGQGGTLAMIQFFDLDREGNLPSWFSATLWTLAAALAFGASAQGHADRRARPRWLALGGLYLFLSMDEMAGWHDMLGIVLRRAPGAAGTLHYAWLIYGMILVAVAGLYFAPFVLRLPRYVAGCIGLAATVYVGAAAGLEFLGGKVRDGVLAYPFGLTGFHEIIGEEFGEMLGVIILIHGLIVFLRGNDGRGGFAVQAGARA</sequence>
<accession>A0A328AN00</accession>
<feature type="transmembrane region" description="Helical" evidence="1">
    <location>
        <begin position="115"/>
        <end position="133"/>
    </location>
</feature>
<name>A0A328AN00_9CAUL</name>
<protein>
    <submittedName>
        <fullName evidence="2">Uncharacterized protein</fullName>
    </submittedName>
</protein>
<evidence type="ECO:0000313" key="3">
    <source>
        <dbReference type="Proteomes" id="UP000249254"/>
    </source>
</evidence>
<organism evidence="2 3">
    <name type="scientific">Phenylobacterium soli</name>
    <dbReference type="NCBI Taxonomy" id="2170551"/>
    <lineage>
        <taxon>Bacteria</taxon>
        <taxon>Pseudomonadati</taxon>
        <taxon>Pseudomonadota</taxon>
        <taxon>Alphaproteobacteria</taxon>
        <taxon>Caulobacterales</taxon>
        <taxon>Caulobacteraceae</taxon>
        <taxon>Phenylobacterium</taxon>
    </lineage>
</organism>
<feature type="transmembrane region" description="Helical" evidence="1">
    <location>
        <begin position="84"/>
        <end position="103"/>
    </location>
</feature>
<keyword evidence="1" id="KW-0812">Transmembrane</keyword>
<feature type="transmembrane region" description="Helical" evidence="1">
    <location>
        <begin position="180"/>
        <end position="203"/>
    </location>
</feature>
<dbReference type="EMBL" id="QFYQ01000001">
    <property type="protein sequence ID" value="RAK54278.1"/>
    <property type="molecule type" value="Genomic_DNA"/>
</dbReference>
<dbReference type="OrthoDB" id="7060889at2"/>
<evidence type="ECO:0000313" key="2">
    <source>
        <dbReference type="EMBL" id="RAK54278.1"/>
    </source>
</evidence>
<reference evidence="3" key="1">
    <citation type="submission" date="2018-05" db="EMBL/GenBank/DDBJ databases">
        <authorList>
            <person name="Li X."/>
        </authorList>
    </citation>
    <scope>NUCLEOTIDE SEQUENCE [LARGE SCALE GENOMIC DNA]</scope>
    <source>
        <strain evidence="3">LX32</strain>
    </source>
</reference>
<evidence type="ECO:0000256" key="1">
    <source>
        <dbReference type="SAM" id="Phobius"/>
    </source>
</evidence>